<protein>
    <recommendedName>
        <fullName evidence="3">Phosphoglycerate mutase</fullName>
    </recommendedName>
</protein>
<evidence type="ECO:0000313" key="2">
    <source>
        <dbReference type="Proteomes" id="UP001244295"/>
    </source>
</evidence>
<proteinExistence type="predicted"/>
<reference evidence="1" key="1">
    <citation type="submission" date="2023-07" db="EMBL/GenBank/DDBJ databases">
        <title>Sorghum-associated microbial communities from plants grown in Nebraska, USA.</title>
        <authorList>
            <person name="Schachtman D."/>
        </authorList>
    </citation>
    <scope>NUCLEOTIDE SEQUENCE</scope>
    <source>
        <strain evidence="1">DS2795</strain>
    </source>
</reference>
<organism evidence="1 2">
    <name type="scientific">Variovorax boronicumulans</name>
    <dbReference type="NCBI Taxonomy" id="436515"/>
    <lineage>
        <taxon>Bacteria</taxon>
        <taxon>Pseudomonadati</taxon>
        <taxon>Pseudomonadota</taxon>
        <taxon>Betaproteobacteria</taxon>
        <taxon>Burkholderiales</taxon>
        <taxon>Comamonadaceae</taxon>
        <taxon>Variovorax</taxon>
    </lineage>
</organism>
<evidence type="ECO:0008006" key="3">
    <source>
        <dbReference type="Google" id="ProtNLM"/>
    </source>
</evidence>
<dbReference type="EMBL" id="JAUSRR010000019">
    <property type="protein sequence ID" value="MDP9927668.1"/>
    <property type="molecule type" value="Genomic_DNA"/>
</dbReference>
<dbReference type="AlphaFoldDB" id="A0AAW8E786"/>
<gene>
    <name evidence="1" type="ORF">J2W25_006722</name>
</gene>
<accession>A0AAW8E786</accession>
<comment type="caution">
    <text evidence="1">The sequence shown here is derived from an EMBL/GenBank/DDBJ whole genome shotgun (WGS) entry which is preliminary data.</text>
</comment>
<dbReference type="Proteomes" id="UP001244295">
    <property type="component" value="Unassembled WGS sequence"/>
</dbReference>
<dbReference type="RefSeq" id="WP_307638655.1">
    <property type="nucleotide sequence ID" value="NZ_JAUSRR010000019.1"/>
</dbReference>
<evidence type="ECO:0000313" key="1">
    <source>
        <dbReference type="EMBL" id="MDP9927668.1"/>
    </source>
</evidence>
<name>A0AAW8E786_9BURK</name>
<sequence length="325" mass="34801">MAEPLPRHLLIPFAGRGSPACRAALATLRLPNLETLLLRLTLADTDTQDDSTRSPPHERALARALGLPPADDGCIPWAALEARKTGLAAPGDHEAWGLVTLCNWQVGIDDVALGDPSAIEIDAAESMTLLAVAQPFFEEDGIALYPSDTPGRWLARAPIFDGLATASIDRAVGYPISQWSPLGDASRPLRRLQNEMQMLLYTQRVNDERTARGVPPINSFWLSGTGVLKDGDLPSPPATRTPVVDLALRDAALRDDGLAWATAWQALDAGAVAGLLADLTRGADVALSLCGDRGAQLFTVQPRGLARWAKGLFDRNRATQVLESL</sequence>